<proteinExistence type="inferred from homology"/>
<accession>A0A2H3P955</accession>
<evidence type="ECO:0000256" key="1">
    <source>
        <dbReference type="ARBA" id="ARBA00038248"/>
    </source>
</evidence>
<reference evidence="3 4" key="1">
    <citation type="submission" date="2017-10" db="EMBL/GenBank/DDBJ databases">
        <title>Draft genome of Longimonas halophila.</title>
        <authorList>
            <person name="Goh K.M."/>
            <person name="Shamsir M.S."/>
            <person name="Lim S.W."/>
        </authorList>
    </citation>
    <scope>NUCLEOTIDE SEQUENCE [LARGE SCALE GENOMIC DNA]</scope>
    <source>
        <strain evidence="3 4">KCTC 42399</strain>
    </source>
</reference>
<organism evidence="3 4">
    <name type="scientific">Longimonas halophila</name>
    <dbReference type="NCBI Taxonomy" id="1469170"/>
    <lineage>
        <taxon>Bacteria</taxon>
        <taxon>Pseudomonadati</taxon>
        <taxon>Rhodothermota</taxon>
        <taxon>Rhodothermia</taxon>
        <taxon>Rhodothermales</taxon>
        <taxon>Salisaetaceae</taxon>
        <taxon>Longimonas</taxon>
    </lineage>
</organism>
<dbReference type="EMBL" id="PDEP01000003">
    <property type="protein sequence ID" value="PEN08451.1"/>
    <property type="molecule type" value="Genomic_DNA"/>
</dbReference>
<dbReference type="AlphaFoldDB" id="A0A2H3P955"/>
<dbReference type="PANTHER" id="PTHR36565">
    <property type="entry name" value="UPF0332 PROTEIN TM_1000"/>
    <property type="match status" value="1"/>
</dbReference>
<dbReference type="InterPro" id="IPR052226">
    <property type="entry name" value="UPF0332_toxin"/>
</dbReference>
<dbReference type="OrthoDB" id="1494057at2"/>
<comment type="similarity">
    <text evidence="1">Belongs to the UPF0332 family.</text>
</comment>
<dbReference type="PANTHER" id="PTHR36565:SF1">
    <property type="entry name" value="UPF0332 PROTEIN TM_1000"/>
    <property type="match status" value="1"/>
</dbReference>
<gene>
    <name evidence="3" type="ORF">CRI93_04890</name>
</gene>
<dbReference type="Proteomes" id="UP000221024">
    <property type="component" value="Unassembled WGS sequence"/>
</dbReference>
<dbReference type="Pfam" id="PF05168">
    <property type="entry name" value="HEPN"/>
    <property type="match status" value="1"/>
</dbReference>
<evidence type="ECO:0000313" key="4">
    <source>
        <dbReference type="Proteomes" id="UP000221024"/>
    </source>
</evidence>
<keyword evidence="4" id="KW-1185">Reference proteome</keyword>
<protein>
    <recommendedName>
        <fullName evidence="2">HEPN domain-containing protein</fullName>
    </recommendedName>
</protein>
<dbReference type="InterPro" id="IPR007842">
    <property type="entry name" value="HEPN_dom"/>
</dbReference>
<feature type="domain" description="HEPN" evidence="2">
    <location>
        <begin position="1"/>
        <end position="81"/>
    </location>
</feature>
<dbReference type="Gene3D" id="1.20.120.330">
    <property type="entry name" value="Nucleotidyltransferases domain 2"/>
    <property type="match status" value="1"/>
</dbReference>
<evidence type="ECO:0000259" key="2">
    <source>
        <dbReference type="Pfam" id="PF05168"/>
    </source>
</evidence>
<evidence type="ECO:0000313" key="3">
    <source>
        <dbReference type="EMBL" id="PEN08451.1"/>
    </source>
</evidence>
<comment type="caution">
    <text evidence="3">The sequence shown here is derived from an EMBL/GenBank/DDBJ whole genome shotgun (WGS) entry which is preliminary data.</text>
</comment>
<sequence length="87" mass="9965">MFFLARALLKREGIMPKTHKGVVNQFGLHLVKQGPISDKYGRALREMEELRSFADYAESRVMSEADAETALRDARAFVDRLRPLLVE</sequence>
<name>A0A2H3P955_9BACT</name>